<dbReference type="EMBL" id="JADNYJ010000141">
    <property type="protein sequence ID" value="KAF8880338.1"/>
    <property type="molecule type" value="Genomic_DNA"/>
</dbReference>
<accession>A0A9P5TIH9</accession>
<evidence type="ECO:0000256" key="1">
    <source>
        <dbReference type="SAM" id="Phobius"/>
    </source>
</evidence>
<feature type="chain" id="PRO_5040410336" evidence="2">
    <location>
        <begin position="18"/>
        <end position="512"/>
    </location>
</feature>
<feature type="signal peptide" evidence="2">
    <location>
        <begin position="1"/>
        <end position="17"/>
    </location>
</feature>
<keyword evidence="1" id="KW-1133">Transmembrane helix</keyword>
<proteinExistence type="predicted"/>
<keyword evidence="4" id="KW-1185">Reference proteome</keyword>
<dbReference type="AlphaFoldDB" id="A0A9P5TIH9"/>
<sequence>MLFILIFLYFYQGGIEATPLTILRRQNVPDLASACICHNTRSLWDVIWSCTATIFACSWVSVHPNIPEPGETRINKALQRLELMFWSIITPEMIIGWTMRQWWGARKLEATYQGNTPDGILYPDDLQRLLQEGKIQMPLISEADIQDRSKGDGLAKALVIVQTSWFFLTHLELVTLALAVLNGIMYFLWWHKPLDVQSNVPVYLLEVHNNEATADSAVDNKKLGNERNPPLSTESLPPIVLPQKQRWYYILYNILLTLLRAVWWCVTGFLWRWPAAVAWRALLRMGDMLHSEKLDLIDHSELEEKPHALGIREKLHAGLSDTFRNALLQIPTCYAFKADDTPTRNFLGMTAFIATVFGAIHCAGWYFTSSTTIELSLGYDRTSMKLLDKLETVLSSVLILAVPFYMERAVNILKCLTILALSPLAKKVLKSETPSDFQSQLAMLYYLLSKFSSPSNGTLKNSTGRYVGPGNVEQESSTIMVMDWSFMGIKGLAYQTLVASIAQLQSTLGLRD</sequence>
<keyword evidence="1" id="KW-0812">Transmembrane</keyword>
<feature type="transmembrane region" description="Helical" evidence="1">
    <location>
        <begin position="165"/>
        <end position="189"/>
    </location>
</feature>
<protein>
    <submittedName>
        <fullName evidence="3">Uncharacterized protein</fullName>
    </submittedName>
</protein>
<dbReference type="PANTHER" id="PTHR35043">
    <property type="entry name" value="TRANSCRIPTION FACTOR DOMAIN-CONTAINING PROTEIN"/>
    <property type="match status" value="1"/>
</dbReference>
<evidence type="ECO:0000313" key="4">
    <source>
        <dbReference type="Proteomes" id="UP000724874"/>
    </source>
</evidence>
<feature type="transmembrane region" description="Helical" evidence="1">
    <location>
        <begin position="249"/>
        <end position="271"/>
    </location>
</feature>
<dbReference type="OrthoDB" id="9451547at2759"/>
<name>A0A9P5TIH9_GYMJU</name>
<dbReference type="PANTHER" id="PTHR35043:SF7">
    <property type="entry name" value="TRANSCRIPTION FACTOR DOMAIN-CONTAINING PROTEIN"/>
    <property type="match status" value="1"/>
</dbReference>
<dbReference type="Proteomes" id="UP000724874">
    <property type="component" value="Unassembled WGS sequence"/>
</dbReference>
<keyword evidence="2" id="KW-0732">Signal</keyword>
<organism evidence="3 4">
    <name type="scientific">Gymnopilus junonius</name>
    <name type="common">Spectacular rustgill mushroom</name>
    <name type="synonym">Gymnopilus spectabilis subsp. junonius</name>
    <dbReference type="NCBI Taxonomy" id="109634"/>
    <lineage>
        <taxon>Eukaryota</taxon>
        <taxon>Fungi</taxon>
        <taxon>Dikarya</taxon>
        <taxon>Basidiomycota</taxon>
        <taxon>Agaricomycotina</taxon>
        <taxon>Agaricomycetes</taxon>
        <taxon>Agaricomycetidae</taxon>
        <taxon>Agaricales</taxon>
        <taxon>Agaricineae</taxon>
        <taxon>Hymenogastraceae</taxon>
        <taxon>Gymnopilus</taxon>
    </lineage>
</organism>
<feature type="transmembrane region" description="Helical" evidence="1">
    <location>
        <begin position="346"/>
        <end position="368"/>
    </location>
</feature>
<evidence type="ECO:0000256" key="2">
    <source>
        <dbReference type="SAM" id="SignalP"/>
    </source>
</evidence>
<evidence type="ECO:0000313" key="3">
    <source>
        <dbReference type="EMBL" id="KAF8880338.1"/>
    </source>
</evidence>
<gene>
    <name evidence="3" type="ORF">CPB84DRAFT_1751434</name>
</gene>
<reference evidence="3" key="1">
    <citation type="submission" date="2020-11" db="EMBL/GenBank/DDBJ databases">
        <authorList>
            <consortium name="DOE Joint Genome Institute"/>
            <person name="Ahrendt S."/>
            <person name="Riley R."/>
            <person name="Andreopoulos W."/>
            <person name="LaButti K."/>
            <person name="Pangilinan J."/>
            <person name="Ruiz-duenas F.J."/>
            <person name="Barrasa J.M."/>
            <person name="Sanchez-Garcia M."/>
            <person name="Camarero S."/>
            <person name="Miyauchi S."/>
            <person name="Serrano A."/>
            <person name="Linde D."/>
            <person name="Babiker R."/>
            <person name="Drula E."/>
            <person name="Ayuso-Fernandez I."/>
            <person name="Pacheco R."/>
            <person name="Padilla G."/>
            <person name="Ferreira P."/>
            <person name="Barriuso J."/>
            <person name="Kellner H."/>
            <person name="Castanera R."/>
            <person name="Alfaro M."/>
            <person name="Ramirez L."/>
            <person name="Pisabarro A.G."/>
            <person name="Kuo A."/>
            <person name="Tritt A."/>
            <person name="Lipzen A."/>
            <person name="He G."/>
            <person name="Yan M."/>
            <person name="Ng V."/>
            <person name="Cullen D."/>
            <person name="Martin F."/>
            <person name="Rosso M.-N."/>
            <person name="Henrissat B."/>
            <person name="Hibbett D."/>
            <person name="Martinez A.T."/>
            <person name="Grigoriev I.V."/>
        </authorList>
    </citation>
    <scope>NUCLEOTIDE SEQUENCE</scope>
    <source>
        <strain evidence="3">AH 44721</strain>
    </source>
</reference>
<comment type="caution">
    <text evidence="3">The sequence shown here is derived from an EMBL/GenBank/DDBJ whole genome shotgun (WGS) entry which is preliminary data.</text>
</comment>
<keyword evidence="1" id="KW-0472">Membrane</keyword>